<dbReference type="PANTHER" id="PTHR33491">
    <property type="entry name" value="OSJNBA0016N04.9 PROTEIN"/>
    <property type="match status" value="1"/>
</dbReference>
<keyword evidence="2 3" id="KW-0732">Signal</keyword>
<dbReference type="GO" id="GO:0016301">
    <property type="term" value="F:kinase activity"/>
    <property type="evidence" value="ECO:0007669"/>
    <property type="project" value="UniProtKB-KW"/>
</dbReference>
<name>A0AAV8H659_9POAL</name>
<sequence>MVIVCISLSRTLYLSVAEGLAVAKPDCRTKCCDVDVPYPFGIDPGCFLEGFHLNCSKNATDGPYMLRYGNIEVLEILLATGQARMDNHISWQCYDVKTNNITTFIWQKNFMSTQYVISPQNKFVTIGCDTLAYNTMFDHKYDEYRTACGSNCYSQASLANGSCSGIGCCESPIPPGIQYSSVSFDKNFNSSSVANFSRCSYAVVMEADNFTFSTTFVTGYNFWDKYNGRAPILIDWSIGNETYCEAASKGSNYACVSSNSVCINKQNGMGYICSCSEGYEGNPYLNNGCQGTHRKTDNTGECYKIENTSLRVKLVVGTSVGLAVALILSGLLEHEPDLAELARECLNMEGERRPEMREVAEALDRLRKTMKHPWVQDNPEETESLLGEPSNNKEVEMTSYHSMEERAMLAMGSGR</sequence>
<feature type="domain" description="Wall-associated receptor kinase galacturonan-binding" evidence="4">
    <location>
        <begin position="27"/>
        <end position="84"/>
    </location>
</feature>
<dbReference type="Proteomes" id="UP001140206">
    <property type="component" value="Chromosome 1"/>
</dbReference>
<dbReference type="InterPro" id="IPR025287">
    <property type="entry name" value="WAK_GUB"/>
</dbReference>
<accession>A0AAV8H659</accession>
<gene>
    <name evidence="5" type="ORF">LUZ62_024721</name>
</gene>
<evidence type="ECO:0000313" key="5">
    <source>
        <dbReference type="EMBL" id="KAJ4812155.1"/>
    </source>
</evidence>
<dbReference type="AlphaFoldDB" id="A0AAV8H659"/>
<protein>
    <submittedName>
        <fullName evidence="5">Wall-associated kinase family protein</fullName>
    </submittedName>
</protein>
<feature type="chain" id="PRO_5043496624" evidence="3">
    <location>
        <begin position="24"/>
        <end position="415"/>
    </location>
</feature>
<evidence type="ECO:0000259" key="4">
    <source>
        <dbReference type="Pfam" id="PF13947"/>
    </source>
</evidence>
<evidence type="ECO:0000256" key="3">
    <source>
        <dbReference type="SAM" id="SignalP"/>
    </source>
</evidence>
<keyword evidence="5" id="KW-0808">Transferase</keyword>
<comment type="caution">
    <text evidence="5">The sequence shown here is derived from an EMBL/GenBank/DDBJ whole genome shotgun (WGS) entry which is preliminary data.</text>
</comment>
<keyword evidence="6" id="KW-1185">Reference proteome</keyword>
<evidence type="ECO:0000256" key="2">
    <source>
        <dbReference type="ARBA" id="ARBA00022729"/>
    </source>
</evidence>
<feature type="signal peptide" evidence="3">
    <location>
        <begin position="1"/>
        <end position="23"/>
    </location>
</feature>
<dbReference type="Pfam" id="PF13947">
    <property type="entry name" value="GUB_WAK_bind"/>
    <property type="match status" value="1"/>
</dbReference>
<organism evidence="5 6">
    <name type="scientific">Rhynchospora pubera</name>
    <dbReference type="NCBI Taxonomy" id="906938"/>
    <lineage>
        <taxon>Eukaryota</taxon>
        <taxon>Viridiplantae</taxon>
        <taxon>Streptophyta</taxon>
        <taxon>Embryophyta</taxon>
        <taxon>Tracheophyta</taxon>
        <taxon>Spermatophyta</taxon>
        <taxon>Magnoliopsida</taxon>
        <taxon>Liliopsida</taxon>
        <taxon>Poales</taxon>
        <taxon>Cyperaceae</taxon>
        <taxon>Cyperoideae</taxon>
        <taxon>Rhynchosporeae</taxon>
        <taxon>Rhynchospora</taxon>
    </lineage>
</organism>
<dbReference type="GO" id="GO:0030247">
    <property type="term" value="F:polysaccharide binding"/>
    <property type="evidence" value="ECO:0007669"/>
    <property type="project" value="InterPro"/>
</dbReference>
<evidence type="ECO:0000313" key="6">
    <source>
        <dbReference type="Proteomes" id="UP001140206"/>
    </source>
</evidence>
<reference evidence="5" key="1">
    <citation type="submission" date="2022-08" db="EMBL/GenBank/DDBJ databases">
        <authorList>
            <person name="Marques A."/>
        </authorList>
    </citation>
    <scope>NUCLEOTIDE SEQUENCE</scope>
    <source>
        <strain evidence="5">RhyPub2mFocal</strain>
        <tissue evidence="5">Leaves</tissue>
    </source>
</reference>
<keyword evidence="5" id="KW-0418">Kinase</keyword>
<evidence type="ECO:0000256" key="1">
    <source>
        <dbReference type="ARBA" id="ARBA00004167"/>
    </source>
</evidence>
<dbReference type="GO" id="GO:0016020">
    <property type="term" value="C:membrane"/>
    <property type="evidence" value="ECO:0007669"/>
    <property type="project" value="UniProtKB-SubCell"/>
</dbReference>
<proteinExistence type="predicted"/>
<comment type="subcellular location">
    <subcellularLocation>
        <location evidence="1">Membrane</location>
        <topology evidence="1">Single-pass membrane protein</topology>
    </subcellularLocation>
</comment>
<dbReference type="EMBL" id="JAMFTS010000001">
    <property type="protein sequence ID" value="KAJ4812155.1"/>
    <property type="molecule type" value="Genomic_DNA"/>
</dbReference>